<dbReference type="InterPro" id="IPR020845">
    <property type="entry name" value="AMP-binding_CS"/>
</dbReference>
<evidence type="ECO:0000313" key="8">
    <source>
        <dbReference type="Proteomes" id="UP000467193"/>
    </source>
</evidence>
<feature type="binding site" evidence="5">
    <location>
        <position position="611"/>
    </location>
    <ligand>
        <name>AMP</name>
        <dbReference type="ChEBI" id="CHEBI:456215"/>
    </ligand>
</feature>
<feature type="binding site" evidence="5">
    <location>
        <position position="389"/>
    </location>
    <ligand>
        <name>AMP</name>
        <dbReference type="ChEBI" id="CHEBI:456215"/>
    </ligand>
</feature>
<dbReference type="InterPro" id="IPR020806">
    <property type="entry name" value="PKS_PP-bd"/>
</dbReference>
<evidence type="ECO:0000256" key="3">
    <source>
        <dbReference type="ARBA" id="ARBA00022741"/>
    </source>
</evidence>
<feature type="modified residue" description="O-(pantetheine 4'-phosphoryl)serine" evidence="5">
    <location>
        <position position="684"/>
    </location>
</feature>
<dbReference type="InterPro" id="IPR046407">
    <property type="entry name" value="CAR"/>
</dbReference>
<feature type="binding site" evidence="5">
    <location>
        <position position="810"/>
    </location>
    <ligand>
        <name>NADP(+)</name>
        <dbReference type="ChEBI" id="CHEBI:58349"/>
    </ligand>
</feature>
<evidence type="ECO:0000256" key="1">
    <source>
        <dbReference type="ARBA" id="ARBA00022450"/>
    </source>
</evidence>
<evidence type="ECO:0000256" key="4">
    <source>
        <dbReference type="ARBA" id="ARBA00022840"/>
    </source>
</evidence>
<feature type="binding site" evidence="5">
    <location>
        <position position="509"/>
    </location>
    <ligand>
        <name>AMP</name>
        <dbReference type="ChEBI" id="CHEBI:456215"/>
    </ligand>
</feature>
<keyword evidence="1 5" id="KW-0596">Phosphopantetheine</keyword>
<dbReference type="CDD" id="cd05235">
    <property type="entry name" value="SDR_e1"/>
    <property type="match status" value="1"/>
</dbReference>
<keyword evidence="5" id="KW-0560">Oxidoreductase</keyword>
<dbReference type="GO" id="GO:0050661">
    <property type="term" value="F:NADP binding"/>
    <property type="evidence" value="ECO:0007669"/>
    <property type="project" value="UniProtKB-UniRule"/>
</dbReference>
<comment type="catalytic activity">
    <reaction evidence="5">
        <text>a carboxylate + ATP + NADPH + H(+) = an aldehyde + AMP + diphosphate + NADP(+)</text>
        <dbReference type="Rhea" id="RHEA:50916"/>
        <dbReference type="ChEBI" id="CHEBI:15378"/>
        <dbReference type="ChEBI" id="CHEBI:17478"/>
        <dbReference type="ChEBI" id="CHEBI:29067"/>
        <dbReference type="ChEBI" id="CHEBI:30616"/>
        <dbReference type="ChEBI" id="CHEBI:33019"/>
        <dbReference type="ChEBI" id="CHEBI:57783"/>
        <dbReference type="ChEBI" id="CHEBI:58349"/>
        <dbReference type="ChEBI" id="CHEBI:456215"/>
    </reaction>
</comment>
<feature type="binding site" evidence="5">
    <location>
        <position position="956"/>
    </location>
    <ligand>
        <name>NADP(+)</name>
        <dbReference type="ChEBI" id="CHEBI:58349"/>
    </ligand>
</feature>
<dbReference type="EC" id="1.2.1.-" evidence="5"/>
<sequence>MSTPATARDARLRQRFEQLTSGDAQLTAAQPNPAITAELHAPGVVLADAIRTVMTGYADRPALGQRALEFVVKDGRTVAEYQPRFDTITYGETWTRVKALADSLAGNPVHPGDRVATLGFTSADYAVVDMALSLAGAVAVPLQTSAPLTQLHPILVETEPVAILSSVDHLADAVELSLTAHAPQRLVVFDYHAEIDDHREAFEKAAAALPNVTVEALDDVIASGARHAAGPDVPRGRDDDLRLLIYTSGSTGTPKGAMYTDRLMANCWRGWFAPEWDTEGKLPAISLNFMPISHVMGRVILYSTLGTGGTAYFAAKSDLSTLLDDLALVRPTKLDLVPRIWEMLFQEIQSEVDKRVTDGADRAEVERQVLDERRDTMLGGRQFSAMTGSAPISPELRAWAEDFLDIHLINGYGSTEDGVVLVDDTLRRPPVLDYKLVDVPELGYHSTDRPFPRGELFIKSTDLIPGYYKRPEITAELFDADGWYHTGDVMAEIGPDQLTYVDRRNNVLKLSQGEFVTVSKLEAAYGGHPSIRQVFVYGNSARSYVLAVIVPTDDALASVGGDVSAVKRVLADALQTVARDSGLQSFEIPRDFLVETTPFTLENGLLTGIRKLARPQLKECYGPELEQLYVDLVDGQADVLRELRADGANRPVLETVGRAATALLGAASSDVAPDAQFTELGGDSLSALTFANLLHDIFDVDVPVGIIVSPASDLAAIAAYVEAQLGGGSKRPTYDAVHGRDATEVHARDLTLDKFLDEATLAAAPSLPGPAREVRTVLLTGATGFLGRYLALEWLERMSLVDGKVIALVRAKDDDAARARLDATFDSGDPKLLAHYRGLAADHLEVLAGDKGEANLGLSEEVWQRLADTVDLIVDPAALVNHVLPYSQLFGPNAVGTAELIRIALTTRIKPFVYVSTIGVGDGITPGTFVEEPDIRQMSATRKVDDSYANGYGNSKWAGEVLLREAHDLAGLPVSVFRCDMIMADTTYAGQLNVPDMFTRMMLSLVATGIAPNSFYELDEGGSRQRSHFDGLPVEFIADAISTLGVNVTDGYETYHVMNPYDDAISMDTFVDWLVEAGYPISRVAGYEGWLERFETTLRGLPEKQRQASLIPLLHNYQRPMPPINGSLAPADHFRAAVQEAKIGPDKDIPHLSAPVIVKYVTDLELLGLL</sequence>
<reference evidence="7 8" key="1">
    <citation type="journal article" date="2019" name="Emerg. Microbes Infect.">
        <title>Comprehensive subspecies identification of 175 nontuberculous mycobacteria species based on 7547 genomic profiles.</title>
        <authorList>
            <person name="Matsumoto Y."/>
            <person name="Kinjo T."/>
            <person name="Motooka D."/>
            <person name="Nabeya D."/>
            <person name="Jung N."/>
            <person name="Uechi K."/>
            <person name="Horii T."/>
            <person name="Iida T."/>
            <person name="Fujita J."/>
            <person name="Nakamura S."/>
        </authorList>
    </citation>
    <scope>NUCLEOTIDE SEQUENCE [LARGE SCALE GENOMIC DNA]</scope>
    <source>
        <strain evidence="7 8">JCM 17899</strain>
    </source>
</reference>
<comment type="caution">
    <text evidence="5">Lacks conserved residue(s) required for the propagation of feature annotation.</text>
</comment>
<dbReference type="KEGG" id="msei:MSEDJ_21800"/>
<dbReference type="Proteomes" id="UP000467193">
    <property type="component" value="Chromosome"/>
</dbReference>
<dbReference type="Gene3D" id="3.40.50.720">
    <property type="entry name" value="NAD(P)-binding Rossmann-like Domain"/>
    <property type="match status" value="1"/>
</dbReference>
<comment type="domain">
    <text evidence="5">The N-terminal domain likely catalyzes substrate activation by formation of an initial acyl-AMP intermediate, the central region contains the phosphopantetheine attachment site, and the C-terminal domain catalyzes the reduction by NADPH of the intermediate thioester formed from the attack of the phosphopantetheine thiol at the carbonyl carbon of acyl-AMP.</text>
</comment>
<protein>
    <recommendedName>
        <fullName evidence="5">Carboxylic acid reductase</fullName>
        <shortName evidence="5">CAR</shortName>
        <ecNumber evidence="5">1.2.1.-</ecNumber>
    </recommendedName>
    <alternativeName>
        <fullName evidence="5">ATP/NADPH-dependent carboxylic acid reductase</fullName>
    </alternativeName>
</protein>
<keyword evidence="4 5" id="KW-0067">ATP-binding</keyword>
<dbReference type="RefSeq" id="WP_163796877.1">
    <property type="nucleotide sequence ID" value="NZ_AP022588.1"/>
</dbReference>
<feature type="binding site" evidence="5">
    <location>
        <position position="952"/>
    </location>
    <ligand>
        <name>NADP(+)</name>
        <dbReference type="ChEBI" id="CHEBI:58349"/>
    </ligand>
</feature>
<keyword evidence="5" id="KW-0521">NADP</keyword>
<dbReference type="PROSITE" id="PS00455">
    <property type="entry name" value="AMP_BINDING"/>
    <property type="match status" value="1"/>
</dbReference>
<dbReference type="NCBIfam" id="TIGR01746">
    <property type="entry name" value="Thioester-redct"/>
    <property type="match status" value="1"/>
</dbReference>
<feature type="binding site" evidence="5">
    <location>
        <position position="415"/>
    </location>
    <ligand>
        <name>AMP</name>
        <dbReference type="ChEBI" id="CHEBI:456215"/>
    </ligand>
</feature>
<dbReference type="InterPro" id="IPR036291">
    <property type="entry name" value="NAD(P)-bd_dom_sf"/>
</dbReference>
<accession>A0A7I7QP40</accession>
<evidence type="ECO:0000313" key="7">
    <source>
        <dbReference type="EMBL" id="BBY28084.1"/>
    </source>
</evidence>
<dbReference type="Pfam" id="PF00550">
    <property type="entry name" value="PP-binding"/>
    <property type="match status" value="1"/>
</dbReference>
<dbReference type="GO" id="GO:0016020">
    <property type="term" value="C:membrane"/>
    <property type="evidence" value="ECO:0007669"/>
    <property type="project" value="TreeGrafter"/>
</dbReference>
<dbReference type="SMART" id="SM00823">
    <property type="entry name" value="PKS_PP"/>
    <property type="match status" value="1"/>
</dbReference>
<feature type="domain" description="Carrier" evidence="6">
    <location>
        <begin position="650"/>
        <end position="725"/>
    </location>
</feature>
<organism evidence="7 8">
    <name type="scientific">Mycolicibacterium sediminis</name>
    <dbReference type="NCBI Taxonomy" id="1286180"/>
    <lineage>
        <taxon>Bacteria</taxon>
        <taxon>Bacillati</taxon>
        <taxon>Actinomycetota</taxon>
        <taxon>Actinomycetes</taxon>
        <taxon>Mycobacteriales</taxon>
        <taxon>Mycobacteriaceae</taxon>
        <taxon>Mycolicibacterium</taxon>
    </lineage>
</organism>
<comment type="similarity">
    <text evidence="5">Belongs to the ATP-dependent AMP-binding enzyme family. Carboxylic acid reductase subfamily.</text>
</comment>
<gene>
    <name evidence="5" type="primary">car</name>
    <name evidence="7" type="ORF">MSEDJ_21800</name>
</gene>
<feature type="binding site" evidence="5">
    <location>
        <position position="488"/>
    </location>
    <ligand>
        <name>AMP</name>
        <dbReference type="ChEBI" id="CHEBI:456215"/>
    </ligand>
</feature>
<proteinExistence type="inferred from homology"/>
<dbReference type="InterPro" id="IPR010080">
    <property type="entry name" value="Thioester_reductase-like_dom"/>
</dbReference>
<dbReference type="PANTHER" id="PTHR43272:SF33">
    <property type="entry name" value="AMP-BINDING DOMAIN-CONTAINING PROTEIN-RELATED"/>
    <property type="match status" value="1"/>
</dbReference>
<dbReference type="InterPro" id="IPR000873">
    <property type="entry name" value="AMP-dep_synth/lig_dom"/>
</dbReference>
<keyword evidence="2 5" id="KW-0597">Phosphoprotein</keyword>
<comment type="function">
    <text evidence="5">Catalyzes the ATP- and NADPH-dependent reduction of carboxylic acids to the corresponding aldehydes.</text>
</comment>
<evidence type="ECO:0000259" key="6">
    <source>
        <dbReference type="PROSITE" id="PS50075"/>
    </source>
</evidence>
<name>A0A7I7QP40_9MYCO</name>
<feature type="binding site" evidence="5">
    <location>
        <position position="820"/>
    </location>
    <ligand>
        <name>NADP(+)</name>
        <dbReference type="ChEBI" id="CHEBI:58349"/>
    </ligand>
</feature>
<feature type="binding site" evidence="5">
    <location>
        <begin position="500"/>
        <end position="503"/>
    </location>
    <ligand>
        <name>AMP</name>
        <dbReference type="ChEBI" id="CHEBI:456215"/>
    </ligand>
</feature>
<keyword evidence="8" id="KW-1185">Reference proteome</keyword>
<dbReference type="CDD" id="cd17632">
    <property type="entry name" value="AFD_CAR-like"/>
    <property type="match status" value="1"/>
</dbReference>
<dbReference type="SUPFAM" id="SSF56801">
    <property type="entry name" value="Acetyl-CoA synthetase-like"/>
    <property type="match status" value="1"/>
</dbReference>
<dbReference type="GO" id="GO:0004467">
    <property type="term" value="F:long-chain fatty acid-CoA ligase activity"/>
    <property type="evidence" value="ECO:0007669"/>
    <property type="project" value="TreeGrafter"/>
</dbReference>
<dbReference type="GO" id="GO:0016620">
    <property type="term" value="F:oxidoreductase activity, acting on the aldehyde or oxo group of donors, NAD or NADP as acceptor"/>
    <property type="evidence" value="ECO:0007669"/>
    <property type="project" value="UniProtKB-UniRule"/>
</dbReference>
<feature type="binding site" evidence="5">
    <location>
        <position position="294"/>
    </location>
    <ligand>
        <name>AMP</name>
        <dbReference type="ChEBI" id="CHEBI:456215"/>
    </ligand>
</feature>
<dbReference type="AlphaFoldDB" id="A0A7I7QP40"/>
<dbReference type="Gene3D" id="3.40.50.12780">
    <property type="entry name" value="N-terminal domain of ligase-like"/>
    <property type="match status" value="1"/>
</dbReference>
<dbReference type="NCBIfam" id="NF041592">
    <property type="entry name" value="carboxyl_red"/>
    <property type="match status" value="1"/>
</dbReference>
<dbReference type="GO" id="GO:0005524">
    <property type="term" value="F:ATP binding"/>
    <property type="evidence" value="ECO:0007669"/>
    <property type="project" value="UniProtKB-UniRule"/>
</dbReference>
<dbReference type="PROSITE" id="PS50075">
    <property type="entry name" value="CARRIER"/>
    <property type="match status" value="1"/>
</dbReference>
<comment type="cofactor">
    <cofactor evidence="5">
        <name>pantetheine 4'-phosphate</name>
        <dbReference type="ChEBI" id="CHEBI:47942"/>
    </cofactor>
    <text evidence="5">Binds 1 phosphopantetheine covalently.</text>
</comment>
<dbReference type="EMBL" id="AP022588">
    <property type="protein sequence ID" value="BBY28084.1"/>
    <property type="molecule type" value="Genomic_DNA"/>
</dbReference>
<dbReference type="Gene3D" id="1.10.1200.10">
    <property type="entry name" value="ACP-like"/>
    <property type="match status" value="1"/>
</dbReference>
<dbReference type="InterPro" id="IPR009081">
    <property type="entry name" value="PP-bd_ACP"/>
</dbReference>
<dbReference type="InterPro" id="IPR013120">
    <property type="entry name" value="FAR_NAD-bd"/>
</dbReference>
<dbReference type="HAMAP" id="MF_02247">
    <property type="entry name" value="Carbox_acid_reduct"/>
    <property type="match status" value="1"/>
</dbReference>
<dbReference type="SUPFAM" id="SSF51735">
    <property type="entry name" value="NAD(P)-binding Rossmann-fold domains"/>
    <property type="match status" value="1"/>
</dbReference>
<dbReference type="Pfam" id="PF07993">
    <property type="entry name" value="NAD_binding_4"/>
    <property type="match status" value="1"/>
</dbReference>
<evidence type="ECO:0000256" key="5">
    <source>
        <dbReference type="HAMAP-Rule" id="MF_02247"/>
    </source>
</evidence>
<keyword evidence="3 5" id="KW-0547">Nucleotide-binding</keyword>
<dbReference type="Pfam" id="PF00501">
    <property type="entry name" value="AMP-binding"/>
    <property type="match status" value="1"/>
</dbReference>
<evidence type="ECO:0000256" key="2">
    <source>
        <dbReference type="ARBA" id="ARBA00022553"/>
    </source>
</evidence>
<dbReference type="SUPFAM" id="SSF47336">
    <property type="entry name" value="ACP-like"/>
    <property type="match status" value="1"/>
</dbReference>
<dbReference type="InterPro" id="IPR036736">
    <property type="entry name" value="ACP-like_sf"/>
</dbReference>
<feature type="binding site" evidence="5">
    <location>
        <begin position="783"/>
        <end position="786"/>
    </location>
    <ligand>
        <name>NADP(+)</name>
        <dbReference type="ChEBI" id="CHEBI:58349"/>
    </ligand>
</feature>
<dbReference type="GO" id="GO:0031177">
    <property type="term" value="F:phosphopantetheine binding"/>
    <property type="evidence" value="ECO:0007669"/>
    <property type="project" value="UniProtKB-UniRule"/>
</dbReference>
<dbReference type="PANTHER" id="PTHR43272">
    <property type="entry name" value="LONG-CHAIN-FATTY-ACID--COA LIGASE"/>
    <property type="match status" value="1"/>
</dbReference>
<dbReference type="InterPro" id="IPR042099">
    <property type="entry name" value="ANL_N_sf"/>
</dbReference>
<feature type="binding site" evidence="5">
    <location>
        <position position="916"/>
    </location>
    <ligand>
        <name>NADP(+)</name>
        <dbReference type="ChEBI" id="CHEBI:58349"/>
    </ligand>
</feature>
<feature type="binding site" evidence="5">
    <location>
        <begin position="876"/>
        <end position="878"/>
    </location>
    <ligand>
        <name>NADP(+)</name>
        <dbReference type="ChEBI" id="CHEBI:58349"/>
    </ligand>
</feature>
<feature type="binding site" evidence="5">
    <location>
        <begin position="850"/>
        <end position="851"/>
    </location>
    <ligand>
        <name>NADP(+)</name>
        <dbReference type="ChEBI" id="CHEBI:58349"/>
    </ligand>
</feature>